<reference evidence="1 2" key="1">
    <citation type="submission" date="2019-10" db="EMBL/GenBank/DDBJ databases">
        <title>Description of Paenibacillus choica sp. nov.</title>
        <authorList>
            <person name="Carlier A."/>
            <person name="Qi S."/>
        </authorList>
    </citation>
    <scope>NUCLEOTIDE SEQUENCE [LARGE SCALE GENOMIC DNA]</scope>
    <source>
        <strain evidence="1 2">LMG 31460</strain>
    </source>
</reference>
<evidence type="ECO:0000313" key="2">
    <source>
        <dbReference type="Proteomes" id="UP000658690"/>
    </source>
</evidence>
<dbReference type="RefSeq" id="WP_171688609.1">
    <property type="nucleotide sequence ID" value="NZ_WHOC01000020.1"/>
</dbReference>
<name>A0ABX1YW97_9BACL</name>
<organism evidence="1 2">
    <name type="scientific">Paenibacillus germinis</name>
    <dbReference type="NCBI Taxonomy" id="2654979"/>
    <lineage>
        <taxon>Bacteria</taxon>
        <taxon>Bacillati</taxon>
        <taxon>Bacillota</taxon>
        <taxon>Bacilli</taxon>
        <taxon>Bacillales</taxon>
        <taxon>Paenibacillaceae</taxon>
        <taxon>Paenibacillus</taxon>
    </lineage>
</organism>
<evidence type="ECO:0000313" key="1">
    <source>
        <dbReference type="EMBL" id="NOU85287.1"/>
    </source>
</evidence>
<accession>A0ABX1YW97</accession>
<dbReference type="Pfam" id="PF26344">
    <property type="entry name" value="YuzC"/>
    <property type="match status" value="1"/>
</dbReference>
<dbReference type="Proteomes" id="UP000658690">
    <property type="component" value="Unassembled WGS sequence"/>
</dbReference>
<comment type="caution">
    <text evidence="1">The sequence shown here is derived from an EMBL/GenBank/DDBJ whole genome shotgun (WGS) entry which is preliminary data.</text>
</comment>
<gene>
    <name evidence="1" type="ORF">GC102_05750</name>
</gene>
<dbReference type="InterPro" id="IPR058870">
    <property type="entry name" value="YuzC"/>
</dbReference>
<protein>
    <submittedName>
        <fullName evidence="1">Uncharacterized protein</fullName>
    </submittedName>
</protein>
<dbReference type="EMBL" id="WHOC01000020">
    <property type="protein sequence ID" value="NOU85287.1"/>
    <property type="molecule type" value="Genomic_DNA"/>
</dbReference>
<sequence length="133" mass="15328">MNYPPSYYTYTYPYSPYDRFPIPAAYYPAYWAWHRDYPHVDTKVLSHSAATSQTLLRDASLLIRKLADPAIAGQLMSNAQNGNQKEVDRIIHTFGIESIILTKFTPSVVHFTIDPRLPEKQCCEMILSLKWGK</sequence>
<proteinExistence type="predicted"/>
<keyword evidence="2" id="KW-1185">Reference proteome</keyword>